<protein>
    <submittedName>
        <fullName evidence="1">Uncharacterized protein</fullName>
    </submittedName>
</protein>
<comment type="caution">
    <text evidence="1">The sequence shown here is derived from an EMBL/GenBank/DDBJ whole genome shotgun (WGS) entry which is preliminary data.</text>
</comment>
<reference evidence="1" key="1">
    <citation type="journal article" date="2014" name="Int. J. Syst. Evol. Microbiol.">
        <title>Complete genome sequence of Corynebacterium casei LMG S-19264T (=DSM 44701T), isolated from a smear-ripened cheese.</title>
        <authorList>
            <consortium name="US DOE Joint Genome Institute (JGI-PGF)"/>
            <person name="Walter F."/>
            <person name="Albersmeier A."/>
            <person name="Kalinowski J."/>
            <person name="Ruckert C."/>
        </authorList>
    </citation>
    <scope>NUCLEOTIDE SEQUENCE</scope>
    <source>
        <strain evidence="1">KCTC 12870</strain>
    </source>
</reference>
<organism evidence="1 2">
    <name type="scientific">Cerasicoccus arenae</name>
    <dbReference type="NCBI Taxonomy" id="424488"/>
    <lineage>
        <taxon>Bacteria</taxon>
        <taxon>Pseudomonadati</taxon>
        <taxon>Verrucomicrobiota</taxon>
        <taxon>Opitutia</taxon>
        <taxon>Puniceicoccales</taxon>
        <taxon>Cerasicoccaceae</taxon>
        <taxon>Cerasicoccus</taxon>
    </lineage>
</organism>
<sequence>MKKKLKSPHFSPLLPTDKTWFNTKDVASMLGRTDQYVRDCYDSGRLPGHRLAAGPVSERTRHVYQFHRDALLMYLLETANYTPEDFEERLAALIRGRSPEEMRTVLARAGMVILPTPPPPRGPRALGTC</sequence>
<evidence type="ECO:0000313" key="1">
    <source>
        <dbReference type="EMBL" id="GHC10877.1"/>
    </source>
</evidence>
<dbReference type="Proteomes" id="UP000642829">
    <property type="component" value="Unassembled WGS sequence"/>
</dbReference>
<proteinExistence type="predicted"/>
<dbReference type="EMBL" id="BMXG01000024">
    <property type="protein sequence ID" value="GHC10877.1"/>
    <property type="molecule type" value="Genomic_DNA"/>
</dbReference>
<accession>A0A8J3DDN2</accession>
<reference evidence="1" key="2">
    <citation type="submission" date="2020-09" db="EMBL/GenBank/DDBJ databases">
        <authorList>
            <person name="Sun Q."/>
            <person name="Kim S."/>
        </authorList>
    </citation>
    <scope>NUCLEOTIDE SEQUENCE</scope>
    <source>
        <strain evidence="1">KCTC 12870</strain>
    </source>
</reference>
<name>A0A8J3DDN2_9BACT</name>
<dbReference type="RefSeq" id="WP_189516748.1">
    <property type="nucleotide sequence ID" value="NZ_BMXG01000024.1"/>
</dbReference>
<keyword evidence="2" id="KW-1185">Reference proteome</keyword>
<evidence type="ECO:0000313" key="2">
    <source>
        <dbReference type="Proteomes" id="UP000642829"/>
    </source>
</evidence>
<dbReference type="AlphaFoldDB" id="A0A8J3DDN2"/>
<gene>
    <name evidence="1" type="ORF">GCM10007047_30300</name>
</gene>